<dbReference type="Proteomes" id="UP000799424">
    <property type="component" value="Unassembled WGS sequence"/>
</dbReference>
<evidence type="ECO:0000256" key="1">
    <source>
        <dbReference type="SAM" id="MobiDB-lite"/>
    </source>
</evidence>
<evidence type="ECO:0000313" key="2">
    <source>
        <dbReference type="EMBL" id="KAF2818312.1"/>
    </source>
</evidence>
<dbReference type="OrthoDB" id="3684920at2759"/>
<reference evidence="2" key="1">
    <citation type="journal article" date="2020" name="Stud. Mycol.">
        <title>101 Dothideomycetes genomes: a test case for predicting lifestyles and emergence of pathogens.</title>
        <authorList>
            <person name="Haridas S."/>
            <person name="Albert R."/>
            <person name="Binder M."/>
            <person name="Bloem J."/>
            <person name="Labutti K."/>
            <person name="Salamov A."/>
            <person name="Andreopoulos B."/>
            <person name="Baker S."/>
            <person name="Barry K."/>
            <person name="Bills G."/>
            <person name="Bluhm B."/>
            <person name="Cannon C."/>
            <person name="Castanera R."/>
            <person name="Culley D."/>
            <person name="Daum C."/>
            <person name="Ezra D."/>
            <person name="Gonzalez J."/>
            <person name="Henrissat B."/>
            <person name="Kuo A."/>
            <person name="Liang C."/>
            <person name="Lipzen A."/>
            <person name="Lutzoni F."/>
            <person name="Magnuson J."/>
            <person name="Mondo S."/>
            <person name="Nolan M."/>
            <person name="Ohm R."/>
            <person name="Pangilinan J."/>
            <person name="Park H.-J."/>
            <person name="Ramirez L."/>
            <person name="Alfaro M."/>
            <person name="Sun H."/>
            <person name="Tritt A."/>
            <person name="Yoshinaga Y."/>
            <person name="Zwiers L.-H."/>
            <person name="Turgeon B."/>
            <person name="Goodwin S."/>
            <person name="Spatafora J."/>
            <person name="Crous P."/>
            <person name="Grigoriev I."/>
        </authorList>
    </citation>
    <scope>NUCLEOTIDE SEQUENCE</scope>
    <source>
        <strain evidence="2">CBS 113818</strain>
    </source>
</reference>
<sequence>MDAQAPADRQQSKAIRKILLNHLPDLKESASDAYINNVVSILKSLLEDRVFQSKEQASEHFPDLFTRPPSEKSTENIPKKRKALSGRSINVAQVVQTEAIHKSSLGTTAGISILNRQGNGPFHVTLRPSAFSYNVQHHILSSSQQILEEACFRFMKRWLPSVLKKYGWTCAAAVKLTKWLCKNNEGRNRLEIIHLRVDAWVKNIDHDTEVMKQEAEHRVCQLELMLQTTIAQQQNKISLAAGQGLIESITSELGLHHPNSAAEVKGTLTCDEHAGNAGGIPLIDEDDIESDENRLQTEL</sequence>
<protein>
    <submittedName>
        <fullName evidence="2">Uncharacterized protein</fullName>
    </submittedName>
</protein>
<dbReference type="AlphaFoldDB" id="A0A6A6ZB47"/>
<organism evidence="2 3">
    <name type="scientific">Ophiobolus disseminans</name>
    <dbReference type="NCBI Taxonomy" id="1469910"/>
    <lineage>
        <taxon>Eukaryota</taxon>
        <taxon>Fungi</taxon>
        <taxon>Dikarya</taxon>
        <taxon>Ascomycota</taxon>
        <taxon>Pezizomycotina</taxon>
        <taxon>Dothideomycetes</taxon>
        <taxon>Pleosporomycetidae</taxon>
        <taxon>Pleosporales</taxon>
        <taxon>Pleosporineae</taxon>
        <taxon>Phaeosphaeriaceae</taxon>
        <taxon>Ophiobolus</taxon>
    </lineage>
</organism>
<accession>A0A6A6ZB47</accession>
<gene>
    <name evidence="2" type="ORF">CC86DRAFT_433839</name>
</gene>
<proteinExistence type="predicted"/>
<keyword evidence="3" id="KW-1185">Reference proteome</keyword>
<dbReference type="EMBL" id="MU006254">
    <property type="protein sequence ID" value="KAF2818312.1"/>
    <property type="molecule type" value="Genomic_DNA"/>
</dbReference>
<evidence type="ECO:0000313" key="3">
    <source>
        <dbReference type="Proteomes" id="UP000799424"/>
    </source>
</evidence>
<name>A0A6A6ZB47_9PLEO</name>
<feature type="region of interest" description="Disordered" evidence="1">
    <location>
        <begin position="277"/>
        <end position="299"/>
    </location>
</feature>